<reference evidence="1 2" key="1">
    <citation type="submission" date="2016-10" db="EMBL/GenBank/DDBJ databases">
        <authorList>
            <person name="de Groot N.N."/>
        </authorList>
    </citation>
    <scope>NUCLEOTIDE SEQUENCE [LARGE SCALE GENOMIC DNA]</scope>
    <source>
        <strain evidence="1 2">LMG 25475</strain>
    </source>
</reference>
<dbReference type="STRING" id="640205.SAMN05216381_1087"/>
<sequence length="65" mass="6906">MNQAQHSKPRCPVVIHPAAASNPTIVRSIQQATGQLVMIVCGRPQLRSTTLPAFEDFSGYEGGAA</sequence>
<dbReference type="RefSeq" id="WP_092365600.1">
    <property type="nucleotide sequence ID" value="NZ_FNBM01000002.1"/>
</dbReference>
<dbReference type="Proteomes" id="UP000243378">
    <property type="component" value="Unassembled WGS sequence"/>
</dbReference>
<proteinExistence type="predicted"/>
<evidence type="ECO:0000313" key="2">
    <source>
        <dbReference type="Proteomes" id="UP000243378"/>
    </source>
</evidence>
<protein>
    <submittedName>
        <fullName evidence="1">Uncharacterized protein</fullName>
    </submittedName>
</protein>
<organism evidence="1 2">
    <name type="scientific">Phytopseudomonas seleniipraecipitans</name>
    <dbReference type="NCBI Taxonomy" id="640205"/>
    <lineage>
        <taxon>Bacteria</taxon>
        <taxon>Pseudomonadati</taxon>
        <taxon>Pseudomonadota</taxon>
        <taxon>Gammaproteobacteria</taxon>
        <taxon>Pseudomonadales</taxon>
        <taxon>Pseudomonadaceae</taxon>
        <taxon>Phytopseudomonas</taxon>
    </lineage>
</organism>
<accession>A0A1G7JE10</accession>
<dbReference type="AlphaFoldDB" id="A0A1G7JE10"/>
<evidence type="ECO:0000313" key="1">
    <source>
        <dbReference type="EMBL" id="SDF23148.1"/>
    </source>
</evidence>
<name>A0A1G7JE10_9GAMM</name>
<gene>
    <name evidence="1" type="ORF">SAMN05216381_1087</name>
</gene>
<dbReference type="EMBL" id="FNBM01000002">
    <property type="protein sequence ID" value="SDF23148.1"/>
    <property type="molecule type" value="Genomic_DNA"/>
</dbReference>
<dbReference type="OrthoDB" id="6981362at2"/>